<evidence type="ECO:0000256" key="2">
    <source>
        <dbReference type="ARBA" id="ARBA00007862"/>
    </source>
</evidence>
<reference evidence="8" key="1">
    <citation type="submission" date="2020-03" db="EMBL/GenBank/DDBJ databases">
        <title>Five strains of Vibrio campbellii isolated from Mariana Trench.</title>
        <authorList>
            <person name="Liang J."/>
            <person name="Zhang X.-H."/>
        </authorList>
    </citation>
    <scope>NUCLEOTIDE SEQUENCE</scope>
    <source>
        <strain evidence="8">LJC014</strain>
    </source>
</reference>
<dbReference type="Pfam" id="PF01145">
    <property type="entry name" value="Band_7"/>
    <property type="match status" value="1"/>
</dbReference>
<dbReference type="NCBIfam" id="TIGR01932">
    <property type="entry name" value="hflC"/>
    <property type="match status" value="1"/>
</dbReference>
<dbReference type="InterPro" id="IPR036013">
    <property type="entry name" value="Band_7/SPFH_dom_sf"/>
</dbReference>
<evidence type="ECO:0000256" key="5">
    <source>
        <dbReference type="ARBA" id="ARBA00023136"/>
    </source>
</evidence>
<dbReference type="GO" id="GO:0008233">
    <property type="term" value="F:peptidase activity"/>
    <property type="evidence" value="ECO:0007669"/>
    <property type="project" value="UniProtKB-KW"/>
</dbReference>
<comment type="subcellular location">
    <subcellularLocation>
        <location evidence="1">Membrane</location>
        <topology evidence="1">Single-pass membrane protein</topology>
    </subcellularLocation>
</comment>
<dbReference type="EMBL" id="CP050467">
    <property type="protein sequence ID" value="UTZ26845.1"/>
    <property type="molecule type" value="Genomic_DNA"/>
</dbReference>
<dbReference type="RefSeq" id="WP_255933048.1">
    <property type="nucleotide sequence ID" value="NZ_CP050467.1"/>
</dbReference>
<dbReference type="InterPro" id="IPR010200">
    <property type="entry name" value="HflC"/>
</dbReference>
<proteinExistence type="inferred from homology"/>
<dbReference type="Proteomes" id="UP001058687">
    <property type="component" value="Chromosome 1"/>
</dbReference>
<dbReference type="PIRSF" id="PIRSF005651">
    <property type="entry name" value="HflC"/>
    <property type="match status" value="1"/>
</dbReference>
<name>A0AAE9SP18_9VIBR</name>
<sequence length="326" mass="36974">MRKLMIPVLVIALALMLMSLFVIPEGERGIVVRFGRVLKDNNDITRIYEPGLHFKMPLFDRVKKLDARIQTMDGRADRFVTSEKKDVIIDTYAKWRIEDFGRYYLATGGGNTLTAEALLERKVTDVLRSEIGSREIKQIISGPRKKSQDLVGEVEGELTTEAALKALEIDGERDVIMSEVLSDTRESAMKDLGVRVVDFRIKKINLPDEISESIYRRMRAERESVARKFRSQGREKAEVIRAQAELEVATILAEADKTARVTRGAADAEAAKIYADAYNKDPEFFSFLRSLKAYEKSFSSKSDILVLDPKSEFFQYMNNAKGAEVK</sequence>
<evidence type="ECO:0000256" key="4">
    <source>
        <dbReference type="ARBA" id="ARBA00022989"/>
    </source>
</evidence>
<dbReference type="AlphaFoldDB" id="A0AAE9SP18"/>
<evidence type="ECO:0000313" key="9">
    <source>
        <dbReference type="Proteomes" id="UP001058687"/>
    </source>
</evidence>
<evidence type="ECO:0000256" key="1">
    <source>
        <dbReference type="ARBA" id="ARBA00004167"/>
    </source>
</evidence>
<accession>A0AAE9SP18</accession>
<organism evidence="8 9">
    <name type="scientific">Vibrio campbellii</name>
    <dbReference type="NCBI Taxonomy" id="680"/>
    <lineage>
        <taxon>Bacteria</taxon>
        <taxon>Pseudomonadati</taxon>
        <taxon>Pseudomonadota</taxon>
        <taxon>Gammaproteobacteria</taxon>
        <taxon>Vibrionales</taxon>
        <taxon>Vibrionaceae</taxon>
        <taxon>Vibrio</taxon>
    </lineage>
</organism>
<dbReference type="InterPro" id="IPR001107">
    <property type="entry name" value="Band_7"/>
</dbReference>
<dbReference type="GO" id="GO:0016020">
    <property type="term" value="C:membrane"/>
    <property type="evidence" value="ECO:0007669"/>
    <property type="project" value="UniProtKB-SubCell"/>
</dbReference>
<gene>
    <name evidence="8" type="primary">hflC</name>
    <name evidence="8" type="ORF">HB761_08895</name>
</gene>
<evidence type="ECO:0000256" key="3">
    <source>
        <dbReference type="ARBA" id="ARBA00022692"/>
    </source>
</evidence>
<dbReference type="PANTHER" id="PTHR42911:SF1">
    <property type="entry name" value="MODULATOR OF FTSH PROTEASE HFLC"/>
    <property type="match status" value="1"/>
</dbReference>
<comment type="function">
    <text evidence="6">HflC and HflK could regulate a protease.</text>
</comment>
<keyword evidence="8" id="KW-0645">Protease</keyword>
<keyword evidence="8" id="KW-0378">Hydrolase</keyword>
<dbReference type="CDD" id="cd03405">
    <property type="entry name" value="SPFH_HflC"/>
    <property type="match status" value="1"/>
</dbReference>
<dbReference type="Gene3D" id="3.30.479.30">
    <property type="entry name" value="Band 7 domain"/>
    <property type="match status" value="1"/>
</dbReference>
<evidence type="ECO:0000256" key="6">
    <source>
        <dbReference type="PIRNR" id="PIRNR005651"/>
    </source>
</evidence>
<evidence type="ECO:0000313" key="8">
    <source>
        <dbReference type="EMBL" id="UTZ26845.1"/>
    </source>
</evidence>
<dbReference type="SUPFAM" id="SSF117892">
    <property type="entry name" value="Band 7/SPFH domain"/>
    <property type="match status" value="1"/>
</dbReference>
<keyword evidence="4" id="KW-1133">Transmembrane helix</keyword>
<evidence type="ECO:0000259" key="7">
    <source>
        <dbReference type="SMART" id="SM00244"/>
    </source>
</evidence>
<dbReference type="PANTHER" id="PTHR42911">
    <property type="entry name" value="MODULATOR OF FTSH PROTEASE HFLC"/>
    <property type="match status" value="1"/>
</dbReference>
<protein>
    <recommendedName>
        <fullName evidence="6">Protein HflC</fullName>
    </recommendedName>
</protein>
<keyword evidence="3" id="KW-0812">Transmembrane</keyword>
<dbReference type="SMART" id="SM00244">
    <property type="entry name" value="PHB"/>
    <property type="match status" value="1"/>
</dbReference>
<dbReference type="GO" id="GO:0006508">
    <property type="term" value="P:proteolysis"/>
    <property type="evidence" value="ECO:0007669"/>
    <property type="project" value="UniProtKB-KW"/>
</dbReference>
<feature type="domain" description="Band 7" evidence="7">
    <location>
        <begin position="18"/>
        <end position="218"/>
    </location>
</feature>
<comment type="similarity">
    <text evidence="2 6">Belongs to the band 7/mec-2 family. HflC subfamily.</text>
</comment>
<keyword evidence="5" id="KW-0472">Membrane</keyword>